<evidence type="ECO:0000313" key="2">
    <source>
        <dbReference type="EMBL" id="SES19135.1"/>
    </source>
</evidence>
<protein>
    <submittedName>
        <fullName evidence="2">Low temperature requirement protein LtrA</fullName>
    </submittedName>
</protein>
<feature type="transmembrane region" description="Helical" evidence="1">
    <location>
        <begin position="354"/>
        <end position="385"/>
    </location>
</feature>
<dbReference type="AlphaFoldDB" id="A0A1H9VBT0"/>
<proteinExistence type="predicted"/>
<dbReference type="Proteomes" id="UP000199051">
    <property type="component" value="Unassembled WGS sequence"/>
</dbReference>
<keyword evidence="1" id="KW-1133">Transmembrane helix</keyword>
<feature type="transmembrane region" description="Helical" evidence="1">
    <location>
        <begin position="232"/>
        <end position="251"/>
    </location>
</feature>
<sequence>MSKPYRSRLERVGESATATTLELFFDLVFVFALTQVTALMAEDPTWPGLLRGTLVLAVVWWCWVGYSWLSNLVKADEGTARTAMLGAMAAMFLIALAIPEAFDDLAGGLSGPVVFAFCYLLVRAVHLLLFWISAADDPGLRKQLLRFTPTMLGGTLLLLLAAQTSGAAQIGLWVAAVAADYGGTFAIGASGWRLNSAKHFAERHGLIVIIALGESIVAIGVGVTALPISWPVIAAATLGLTVAACLWWAYFDTHVLIAERALAEATGVERASMARSAFSFLHLPLVVGIVMLALGLKKVLNYVAGANGHTVADHLYGPPLWALFGGAALYLFAQSGVSWRCGRNLKPQRLAVGVLLIAVTPLVAFLPALVALAVLAALLIALIAYEWVHYRAVRDEIRHAEHEPADA</sequence>
<organism evidence="2 3">
    <name type="scientific">Actinokineospora terrae</name>
    <dbReference type="NCBI Taxonomy" id="155974"/>
    <lineage>
        <taxon>Bacteria</taxon>
        <taxon>Bacillati</taxon>
        <taxon>Actinomycetota</taxon>
        <taxon>Actinomycetes</taxon>
        <taxon>Pseudonocardiales</taxon>
        <taxon>Pseudonocardiaceae</taxon>
        <taxon>Actinokineospora</taxon>
    </lineage>
</organism>
<dbReference type="PANTHER" id="PTHR36840:SF1">
    <property type="entry name" value="BLL5714 PROTEIN"/>
    <property type="match status" value="1"/>
</dbReference>
<dbReference type="EMBL" id="FOGI01000008">
    <property type="protein sequence ID" value="SES19135.1"/>
    <property type="molecule type" value="Genomic_DNA"/>
</dbReference>
<feature type="transmembrane region" description="Helical" evidence="1">
    <location>
        <begin position="53"/>
        <end position="70"/>
    </location>
</feature>
<dbReference type="InterPro" id="IPR010640">
    <property type="entry name" value="Low_temperature_requirement_A"/>
</dbReference>
<feature type="transmembrane region" description="Helical" evidence="1">
    <location>
        <begin position="114"/>
        <end position="132"/>
    </location>
</feature>
<keyword evidence="1" id="KW-0812">Transmembrane</keyword>
<dbReference type="Pfam" id="PF06772">
    <property type="entry name" value="LtrA"/>
    <property type="match status" value="1"/>
</dbReference>
<feature type="transmembrane region" description="Helical" evidence="1">
    <location>
        <begin position="277"/>
        <end position="296"/>
    </location>
</feature>
<evidence type="ECO:0000256" key="1">
    <source>
        <dbReference type="SAM" id="Phobius"/>
    </source>
</evidence>
<name>A0A1H9VBT0_9PSEU</name>
<accession>A0A1H9VBT0</accession>
<dbReference type="RefSeq" id="WP_092780576.1">
    <property type="nucleotide sequence ID" value="NZ_FOGI01000008.1"/>
</dbReference>
<gene>
    <name evidence="2" type="ORF">SAMN04487818_108240</name>
</gene>
<evidence type="ECO:0000313" key="3">
    <source>
        <dbReference type="Proteomes" id="UP000199051"/>
    </source>
</evidence>
<feature type="transmembrane region" description="Helical" evidence="1">
    <location>
        <begin position="170"/>
        <end position="194"/>
    </location>
</feature>
<feature type="transmembrane region" description="Helical" evidence="1">
    <location>
        <begin position="316"/>
        <end position="333"/>
    </location>
</feature>
<reference evidence="3" key="1">
    <citation type="submission" date="2016-10" db="EMBL/GenBank/DDBJ databases">
        <authorList>
            <person name="Varghese N."/>
            <person name="Submissions S."/>
        </authorList>
    </citation>
    <scope>NUCLEOTIDE SEQUENCE [LARGE SCALE GENOMIC DNA]</scope>
    <source>
        <strain evidence="3">DSM 44260</strain>
    </source>
</reference>
<keyword evidence="3" id="KW-1185">Reference proteome</keyword>
<feature type="transmembrane region" description="Helical" evidence="1">
    <location>
        <begin position="82"/>
        <end position="102"/>
    </location>
</feature>
<dbReference type="STRING" id="155974.SAMN04487818_108240"/>
<feature type="transmembrane region" description="Helical" evidence="1">
    <location>
        <begin position="144"/>
        <end position="164"/>
    </location>
</feature>
<keyword evidence="1" id="KW-0472">Membrane</keyword>
<feature type="transmembrane region" description="Helical" evidence="1">
    <location>
        <begin position="21"/>
        <end position="41"/>
    </location>
</feature>
<dbReference type="PANTHER" id="PTHR36840">
    <property type="entry name" value="BLL5714 PROTEIN"/>
    <property type="match status" value="1"/>
</dbReference>
<feature type="transmembrane region" description="Helical" evidence="1">
    <location>
        <begin position="206"/>
        <end position="226"/>
    </location>
</feature>